<feature type="transmembrane region" description="Helical" evidence="16">
    <location>
        <begin position="79"/>
        <end position="96"/>
    </location>
</feature>
<proteinExistence type="inferred from homology"/>
<feature type="transmembrane region" description="Helical" evidence="16">
    <location>
        <begin position="306"/>
        <end position="331"/>
    </location>
</feature>
<dbReference type="GO" id="GO:0008955">
    <property type="term" value="F:peptidoglycan glycosyltransferase activity"/>
    <property type="evidence" value="ECO:0007669"/>
    <property type="project" value="UniProtKB-UniRule"/>
</dbReference>
<comment type="catalytic activity">
    <reaction evidence="15 16">
        <text>[GlcNAc-(1-&gt;4)-Mur2Ac(oyl-L-Ala-gamma-D-Glu-L-Lys-D-Ala-D-Ala)](n)-di-trans,octa-cis-undecaprenyl diphosphate + beta-D-GlcNAc-(1-&gt;4)-Mur2Ac(oyl-L-Ala-gamma-D-Glu-L-Lys-D-Ala-D-Ala)-di-trans,octa-cis-undecaprenyl diphosphate = [GlcNAc-(1-&gt;4)-Mur2Ac(oyl-L-Ala-gamma-D-Glu-L-Lys-D-Ala-D-Ala)](n+1)-di-trans,octa-cis-undecaprenyl diphosphate + di-trans,octa-cis-undecaprenyl diphosphate + H(+)</text>
        <dbReference type="Rhea" id="RHEA:23708"/>
        <dbReference type="Rhea" id="RHEA-COMP:9602"/>
        <dbReference type="Rhea" id="RHEA-COMP:9603"/>
        <dbReference type="ChEBI" id="CHEBI:15378"/>
        <dbReference type="ChEBI" id="CHEBI:58405"/>
        <dbReference type="ChEBI" id="CHEBI:60033"/>
        <dbReference type="ChEBI" id="CHEBI:78435"/>
        <dbReference type="EC" id="2.4.99.28"/>
    </reaction>
</comment>
<keyword evidence="6 16" id="KW-0808">Transferase</keyword>
<evidence type="ECO:0000256" key="7">
    <source>
        <dbReference type="ARBA" id="ARBA00022692"/>
    </source>
</evidence>
<gene>
    <name evidence="16" type="primary">ftsW</name>
    <name evidence="17" type="ORF">SAMN02745213_00816</name>
</gene>
<reference evidence="18" key="1">
    <citation type="submission" date="2017-02" db="EMBL/GenBank/DDBJ databases">
        <authorList>
            <person name="Varghese N."/>
            <person name="Submissions S."/>
        </authorList>
    </citation>
    <scope>NUCLEOTIDE SEQUENCE [LARGE SCALE GENOMIC DNA]</scope>
    <source>
        <strain evidence="18">DSM 3072</strain>
    </source>
</reference>
<accession>A0A1T4V526</accession>
<feature type="transmembrane region" description="Helical" evidence="16">
    <location>
        <begin position="167"/>
        <end position="184"/>
    </location>
</feature>
<dbReference type="Proteomes" id="UP000242432">
    <property type="component" value="Unassembled WGS sequence"/>
</dbReference>
<dbReference type="EMBL" id="FUXX01000009">
    <property type="protein sequence ID" value="SKA60120.1"/>
    <property type="molecule type" value="Genomic_DNA"/>
</dbReference>
<name>A0A1T4V526_9GAMM</name>
<dbReference type="PANTHER" id="PTHR30474">
    <property type="entry name" value="CELL CYCLE PROTEIN"/>
    <property type="match status" value="1"/>
</dbReference>
<dbReference type="HAMAP" id="MF_00913">
    <property type="entry name" value="PGT_FtsW_proteobact"/>
    <property type="match status" value="1"/>
</dbReference>
<feature type="transmembrane region" description="Helical" evidence="16">
    <location>
        <begin position="53"/>
        <end position="73"/>
    </location>
</feature>
<keyword evidence="12 16" id="KW-0131">Cell cycle</keyword>
<feature type="transmembrane region" description="Helical" evidence="16">
    <location>
        <begin position="189"/>
        <end position="207"/>
    </location>
</feature>
<dbReference type="GO" id="GO:0009252">
    <property type="term" value="P:peptidoglycan biosynthetic process"/>
    <property type="evidence" value="ECO:0007669"/>
    <property type="project" value="UniProtKB-UniRule"/>
</dbReference>
<comment type="function">
    <text evidence="16">Peptidoglycan polymerase that is essential for cell division.</text>
</comment>
<evidence type="ECO:0000256" key="1">
    <source>
        <dbReference type="ARBA" id="ARBA00004651"/>
    </source>
</evidence>
<sequence length="377" mass="41870">MQLFKKGNPGYDRIILLTTVILLALGIVIISSASIMESTMKYGDSLYQTKRHLFGIGIAFFCALIATMTPTAFWKKRSLLLMFFVLCLMILVLIVGREINGAKRWLNLGVMNLQPAEILKLIWILYFSDYVSRKIESISKTIQGFLRPIVFLAIMTVLLLLQPDMGSFFVMAVITFAIMFVAGVGLLKYIVVAVIMGIICVLLIKFSPYRARRVTSFLDPWSDEFGSGYQLTQSLMAYGRGGLTGEGLGNSYQKLGYLPEAHTDFVTAIFGEEFGFIGMCILILLEFVIVYKAISLGFKILKEDAIYQGYVAVGIGAWIALQTFINIGAASGGLPTKGLTLPFISYGGSSLMVFCTAIGILLRIDYEWRNKVISKKR</sequence>
<dbReference type="GO" id="GO:0015648">
    <property type="term" value="F:lipid-linked peptidoglycan transporter activity"/>
    <property type="evidence" value="ECO:0007669"/>
    <property type="project" value="TreeGrafter"/>
</dbReference>
<dbReference type="EC" id="2.4.99.28" evidence="16"/>
<dbReference type="STRING" id="83771.SAMN02910357_00620"/>
<evidence type="ECO:0000256" key="16">
    <source>
        <dbReference type="HAMAP-Rule" id="MF_00913"/>
    </source>
</evidence>
<dbReference type="RefSeq" id="WP_078928354.1">
    <property type="nucleotide sequence ID" value="NZ_FUXX01000009.1"/>
</dbReference>
<keyword evidence="5 16" id="KW-0328">Glycosyltransferase</keyword>
<dbReference type="Pfam" id="PF01098">
    <property type="entry name" value="FTSW_RODA_SPOVE"/>
    <property type="match status" value="1"/>
</dbReference>
<evidence type="ECO:0000256" key="13">
    <source>
        <dbReference type="ARBA" id="ARBA00023316"/>
    </source>
</evidence>
<evidence type="ECO:0000313" key="17">
    <source>
        <dbReference type="EMBL" id="SKA60120.1"/>
    </source>
</evidence>
<evidence type="ECO:0000256" key="8">
    <source>
        <dbReference type="ARBA" id="ARBA00022960"/>
    </source>
</evidence>
<evidence type="ECO:0000256" key="15">
    <source>
        <dbReference type="ARBA" id="ARBA00049902"/>
    </source>
</evidence>
<comment type="pathway">
    <text evidence="2 16">Cell wall biogenesis; peptidoglycan biosynthesis.</text>
</comment>
<evidence type="ECO:0000256" key="14">
    <source>
        <dbReference type="ARBA" id="ARBA00038053"/>
    </source>
</evidence>
<evidence type="ECO:0000256" key="10">
    <source>
        <dbReference type="ARBA" id="ARBA00022989"/>
    </source>
</evidence>
<evidence type="ECO:0000256" key="11">
    <source>
        <dbReference type="ARBA" id="ARBA00023136"/>
    </source>
</evidence>
<dbReference type="InterPro" id="IPR001182">
    <property type="entry name" value="FtsW/RodA"/>
</dbReference>
<keyword evidence="9 16" id="KW-0573">Peptidoglycan synthesis</keyword>
<dbReference type="GO" id="GO:0008360">
    <property type="term" value="P:regulation of cell shape"/>
    <property type="evidence" value="ECO:0007669"/>
    <property type="project" value="UniProtKB-KW"/>
</dbReference>
<feature type="transmembrane region" description="Helical" evidence="16">
    <location>
        <begin position="14"/>
        <end position="33"/>
    </location>
</feature>
<evidence type="ECO:0000256" key="4">
    <source>
        <dbReference type="ARBA" id="ARBA00022618"/>
    </source>
</evidence>
<keyword evidence="7 16" id="KW-0812">Transmembrane</keyword>
<evidence type="ECO:0000256" key="9">
    <source>
        <dbReference type="ARBA" id="ARBA00022984"/>
    </source>
</evidence>
<comment type="similarity">
    <text evidence="14 16">Belongs to the SEDS family. FtsW subfamily.</text>
</comment>
<evidence type="ECO:0000313" key="18">
    <source>
        <dbReference type="Proteomes" id="UP000242432"/>
    </source>
</evidence>
<keyword evidence="3 16" id="KW-1003">Cell membrane</keyword>
<dbReference type="GO" id="GO:0032153">
    <property type="term" value="C:cell division site"/>
    <property type="evidence" value="ECO:0007669"/>
    <property type="project" value="UniProtKB-UniRule"/>
</dbReference>
<dbReference type="GO" id="GO:0071555">
    <property type="term" value="P:cell wall organization"/>
    <property type="evidence" value="ECO:0007669"/>
    <property type="project" value="UniProtKB-KW"/>
</dbReference>
<dbReference type="GO" id="GO:0043093">
    <property type="term" value="P:FtsZ-dependent cytokinesis"/>
    <property type="evidence" value="ECO:0007669"/>
    <property type="project" value="UniProtKB-UniRule"/>
</dbReference>
<organism evidence="17 18">
    <name type="scientific">Succinivibrio dextrinosolvens DSM 3072</name>
    <dbReference type="NCBI Taxonomy" id="1123324"/>
    <lineage>
        <taxon>Bacteria</taxon>
        <taxon>Pseudomonadati</taxon>
        <taxon>Pseudomonadota</taxon>
        <taxon>Gammaproteobacteria</taxon>
        <taxon>Aeromonadales</taxon>
        <taxon>Succinivibrionaceae</taxon>
        <taxon>Succinivibrio</taxon>
    </lineage>
</organism>
<evidence type="ECO:0000256" key="6">
    <source>
        <dbReference type="ARBA" id="ARBA00022679"/>
    </source>
</evidence>
<evidence type="ECO:0000256" key="12">
    <source>
        <dbReference type="ARBA" id="ARBA00023306"/>
    </source>
</evidence>
<comment type="subcellular location">
    <subcellularLocation>
        <location evidence="16">Cell inner membrane</location>
        <topology evidence="16">Multi-pass membrane protein</topology>
    </subcellularLocation>
    <subcellularLocation>
        <location evidence="1">Cell membrane</location>
        <topology evidence="1">Multi-pass membrane protein</topology>
    </subcellularLocation>
    <text evidence="16">Localizes to the division septum.</text>
</comment>
<dbReference type="InterPro" id="IPR013437">
    <property type="entry name" value="FtsW"/>
</dbReference>
<keyword evidence="11 16" id="KW-0472">Membrane</keyword>
<keyword evidence="16" id="KW-0997">Cell inner membrane</keyword>
<keyword evidence="8 16" id="KW-0133">Cell shape</keyword>
<keyword evidence="10 16" id="KW-1133">Transmembrane helix</keyword>
<evidence type="ECO:0000256" key="3">
    <source>
        <dbReference type="ARBA" id="ARBA00022475"/>
    </source>
</evidence>
<dbReference type="GO" id="GO:0005886">
    <property type="term" value="C:plasma membrane"/>
    <property type="evidence" value="ECO:0007669"/>
    <property type="project" value="UniProtKB-SubCell"/>
</dbReference>
<dbReference type="UniPathway" id="UPA00219"/>
<feature type="transmembrane region" description="Helical" evidence="16">
    <location>
        <begin position="274"/>
        <end position="294"/>
    </location>
</feature>
<feature type="transmembrane region" description="Helical" evidence="16">
    <location>
        <begin position="343"/>
        <end position="366"/>
    </location>
</feature>
<keyword evidence="4 16" id="KW-0132">Cell division</keyword>
<dbReference type="NCBIfam" id="TIGR02614">
    <property type="entry name" value="ftsW"/>
    <property type="match status" value="1"/>
</dbReference>
<protein>
    <recommendedName>
        <fullName evidence="16">Probable peptidoglycan glycosyltransferase FtsW</fullName>
        <shortName evidence="16">PGT</shortName>
        <ecNumber evidence="16">2.4.99.28</ecNumber>
    </recommendedName>
    <alternativeName>
        <fullName evidence="16">Cell division protein FtsW</fullName>
    </alternativeName>
    <alternativeName>
        <fullName evidence="16">Cell wall polymerase</fullName>
    </alternativeName>
    <alternativeName>
        <fullName evidence="16">Peptidoglycan polymerase</fullName>
        <shortName evidence="16">PG polymerase</shortName>
    </alternativeName>
</protein>
<evidence type="ECO:0000256" key="2">
    <source>
        <dbReference type="ARBA" id="ARBA00004752"/>
    </source>
</evidence>
<keyword evidence="18" id="KW-1185">Reference proteome</keyword>
<dbReference type="AlphaFoldDB" id="A0A1T4V526"/>
<evidence type="ECO:0000256" key="5">
    <source>
        <dbReference type="ARBA" id="ARBA00022676"/>
    </source>
</evidence>
<keyword evidence="13 16" id="KW-0961">Cell wall biogenesis/degradation</keyword>
<dbReference type="PANTHER" id="PTHR30474:SF2">
    <property type="entry name" value="PEPTIDOGLYCAN GLYCOSYLTRANSFERASE FTSW-RELATED"/>
    <property type="match status" value="1"/>
</dbReference>
<feature type="transmembrane region" description="Helical" evidence="16">
    <location>
        <begin position="144"/>
        <end position="161"/>
    </location>
</feature>